<dbReference type="InterPro" id="IPR033231">
    <property type="entry name" value="SECTM1"/>
</dbReference>
<protein>
    <recommendedName>
        <fullName evidence="4">Secreted and transmembrane protein 1</fullName>
    </recommendedName>
</protein>
<organism evidence="2 3">
    <name type="scientific">Saguinus oedipus</name>
    <name type="common">Cotton-top tamarin</name>
    <name type="synonym">Oedipomidas oedipus</name>
    <dbReference type="NCBI Taxonomy" id="9490"/>
    <lineage>
        <taxon>Eukaryota</taxon>
        <taxon>Metazoa</taxon>
        <taxon>Chordata</taxon>
        <taxon>Craniata</taxon>
        <taxon>Vertebrata</taxon>
        <taxon>Euteleostomi</taxon>
        <taxon>Mammalia</taxon>
        <taxon>Eutheria</taxon>
        <taxon>Euarchontoglires</taxon>
        <taxon>Primates</taxon>
        <taxon>Haplorrhini</taxon>
        <taxon>Platyrrhini</taxon>
        <taxon>Cebidae</taxon>
        <taxon>Callitrichinae</taxon>
        <taxon>Saguinus</taxon>
    </lineage>
</organism>
<comment type="caution">
    <text evidence="2">The sequence shown here is derived from an EMBL/GenBank/DDBJ whole genome shotgun (WGS) entry which is preliminary data.</text>
</comment>
<dbReference type="Gene3D" id="2.60.40.10">
    <property type="entry name" value="Immunoglobulins"/>
    <property type="match status" value="1"/>
</dbReference>
<feature type="region of interest" description="Disordered" evidence="1">
    <location>
        <begin position="124"/>
        <end position="184"/>
    </location>
</feature>
<dbReference type="PANTHER" id="PTHR15123">
    <property type="entry name" value="SECRETED AND TRANSMEMBRANE PROTEIN 1"/>
    <property type="match status" value="1"/>
</dbReference>
<name>A0ABQ9VSR1_SAGOE</name>
<accession>A0ABQ9VSR1</accession>
<dbReference type="PANTHER" id="PTHR15123:SF5">
    <property type="entry name" value="SECRETED AND TRANSMEMBRANE PROTEIN 1"/>
    <property type="match status" value="1"/>
</dbReference>
<gene>
    <name evidence="2" type="ORF">P7K49_012183</name>
</gene>
<dbReference type="Proteomes" id="UP001266305">
    <property type="component" value="Unassembled WGS sequence"/>
</dbReference>
<dbReference type="EMBL" id="JASSZA010000005">
    <property type="protein sequence ID" value="KAK2112436.1"/>
    <property type="molecule type" value="Genomic_DNA"/>
</dbReference>
<evidence type="ECO:0000313" key="3">
    <source>
        <dbReference type="Proteomes" id="UP001266305"/>
    </source>
</evidence>
<proteinExistence type="predicted"/>
<evidence type="ECO:0000256" key="1">
    <source>
        <dbReference type="SAM" id="MobiDB-lite"/>
    </source>
</evidence>
<feature type="compositionally biased region" description="Polar residues" evidence="1">
    <location>
        <begin position="128"/>
        <end position="138"/>
    </location>
</feature>
<sequence>MDVYIPWPWAQQPANALRPSPDPRWDVPTCTEGVVSVSQGTNVAMSCNISNTFSLVTITLRRLRENKTIFHNVSQGCFSQNDWQLWVQGGMAQLLIKGVQDSHAGLYMWHLRGHQRNNRYITLEVSEGSRSPTNNTDYKASAPQRSPVCLSGRGGFVKQEGSQGNPPPPPPWLCGETAPQMPVL</sequence>
<dbReference type="InterPro" id="IPR013783">
    <property type="entry name" value="Ig-like_fold"/>
</dbReference>
<evidence type="ECO:0000313" key="2">
    <source>
        <dbReference type="EMBL" id="KAK2112436.1"/>
    </source>
</evidence>
<dbReference type="SUPFAM" id="SSF48726">
    <property type="entry name" value="Immunoglobulin"/>
    <property type="match status" value="1"/>
</dbReference>
<keyword evidence="3" id="KW-1185">Reference proteome</keyword>
<evidence type="ECO:0008006" key="4">
    <source>
        <dbReference type="Google" id="ProtNLM"/>
    </source>
</evidence>
<dbReference type="InterPro" id="IPR036179">
    <property type="entry name" value="Ig-like_dom_sf"/>
</dbReference>
<reference evidence="2 3" key="1">
    <citation type="submission" date="2023-05" db="EMBL/GenBank/DDBJ databases">
        <title>B98-5 Cell Line De Novo Hybrid Assembly: An Optical Mapping Approach.</title>
        <authorList>
            <person name="Kananen K."/>
            <person name="Auerbach J.A."/>
            <person name="Kautto E."/>
            <person name="Blachly J.S."/>
        </authorList>
    </citation>
    <scope>NUCLEOTIDE SEQUENCE [LARGE SCALE GENOMIC DNA]</scope>
    <source>
        <strain evidence="2">B95-8</strain>
        <tissue evidence="2">Cell line</tissue>
    </source>
</reference>